<protein>
    <submittedName>
        <fullName evidence="1">Uncharacterized protein</fullName>
    </submittedName>
</protein>
<organism evidence="1 2">
    <name type="scientific">Auriscalpium vulgare</name>
    <dbReference type="NCBI Taxonomy" id="40419"/>
    <lineage>
        <taxon>Eukaryota</taxon>
        <taxon>Fungi</taxon>
        <taxon>Dikarya</taxon>
        <taxon>Basidiomycota</taxon>
        <taxon>Agaricomycotina</taxon>
        <taxon>Agaricomycetes</taxon>
        <taxon>Russulales</taxon>
        <taxon>Auriscalpiaceae</taxon>
        <taxon>Auriscalpium</taxon>
    </lineage>
</organism>
<dbReference type="EMBL" id="MU275850">
    <property type="protein sequence ID" value="KAI0051769.1"/>
    <property type="molecule type" value="Genomic_DNA"/>
</dbReference>
<sequence length="178" mass="19594">MARLSVLALLALSLFSVSHATPLGSQETLAVQEPPVHTTEGWSWSDCGLSTDPIQIESIDVSPDPPKPGQNMTVTVKASAVETVEEGAYADVTVKLGLIKLLQKQFDLCEEARNADTTVKCPVDKGSYEVVQTVELPKEIPKAKFSVDVRAYTYDDEDLFCVNLKVDFMKKFPLKFGW</sequence>
<reference evidence="1" key="1">
    <citation type="submission" date="2021-02" db="EMBL/GenBank/DDBJ databases">
        <authorList>
            <consortium name="DOE Joint Genome Institute"/>
            <person name="Ahrendt S."/>
            <person name="Looney B.P."/>
            <person name="Miyauchi S."/>
            <person name="Morin E."/>
            <person name="Drula E."/>
            <person name="Courty P.E."/>
            <person name="Chicoki N."/>
            <person name="Fauchery L."/>
            <person name="Kohler A."/>
            <person name="Kuo A."/>
            <person name="Labutti K."/>
            <person name="Pangilinan J."/>
            <person name="Lipzen A."/>
            <person name="Riley R."/>
            <person name="Andreopoulos W."/>
            <person name="He G."/>
            <person name="Johnson J."/>
            <person name="Barry K.W."/>
            <person name="Grigoriev I.V."/>
            <person name="Nagy L."/>
            <person name="Hibbett D."/>
            <person name="Henrissat B."/>
            <person name="Matheny P.B."/>
            <person name="Labbe J."/>
            <person name="Martin F."/>
        </authorList>
    </citation>
    <scope>NUCLEOTIDE SEQUENCE</scope>
    <source>
        <strain evidence="1">FP105234-sp</strain>
    </source>
</reference>
<evidence type="ECO:0000313" key="2">
    <source>
        <dbReference type="Proteomes" id="UP000814033"/>
    </source>
</evidence>
<reference evidence="1" key="2">
    <citation type="journal article" date="2022" name="New Phytol.">
        <title>Evolutionary transition to the ectomycorrhizal habit in the genomes of a hyperdiverse lineage of mushroom-forming fungi.</title>
        <authorList>
            <person name="Looney B."/>
            <person name="Miyauchi S."/>
            <person name="Morin E."/>
            <person name="Drula E."/>
            <person name="Courty P.E."/>
            <person name="Kohler A."/>
            <person name="Kuo A."/>
            <person name="LaButti K."/>
            <person name="Pangilinan J."/>
            <person name="Lipzen A."/>
            <person name="Riley R."/>
            <person name="Andreopoulos W."/>
            <person name="He G."/>
            <person name="Johnson J."/>
            <person name="Nolan M."/>
            <person name="Tritt A."/>
            <person name="Barry K.W."/>
            <person name="Grigoriev I.V."/>
            <person name="Nagy L.G."/>
            <person name="Hibbett D."/>
            <person name="Henrissat B."/>
            <person name="Matheny P.B."/>
            <person name="Labbe J."/>
            <person name="Martin F.M."/>
        </authorList>
    </citation>
    <scope>NUCLEOTIDE SEQUENCE</scope>
    <source>
        <strain evidence="1">FP105234-sp</strain>
    </source>
</reference>
<proteinExistence type="predicted"/>
<gene>
    <name evidence="1" type="ORF">FA95DRAFT_1580496</name>
</gene>
<comment type="caution">
    <text evidence="1">The sequence shown here is derived from an EMBL/GenBank/DDBJ whole genome shotgun (WGS) entry which is preliminary data.</text>
</comment>
<dbReference type="Proteomes" id="UP000814033">
    <property type="component" value="Unassembled WGS sequence"/>
</dbReference>
<evidence type="ECO:0000313" key="1">
    <source>
        <dbReference type="EMBL" id="KAI0051769.1"/>
    </source>
</evidence>
<accession>A0ACB8S5K5</accession>
<keyword evidence="2" id="KW-1185">Reference proteome</keyword>
<name>A0ACB8S5K5_9AGAM</name>